<dbReference type="SUPFAM" id="SSF57903">
    <property type="entry name" value="FYVE/PHD zinc finger"/>
    <property type="match status" value="1"/>
</dbReference>
<dbReference type="Gene3D" id="3.30.40.10">
    <property type="entry name" value="Zinc/RING finger domain, C3HC4 (zinc finger)"/>
    <property type="match status" value="1"/>
</dbReference>
<feature type="region of interest" description="Disordered" evidence="1">
    <location>
        <begin position="19"/>
        <end position="39"/>
    </location>
</feature>
<reference evidence="2 3" key="1">
    <citation type="submission" date="2020-06" db="EMBL/GenBank/DDBJ databases">
        <authorList>
            <person name="Li R."/>
            <person name="Bekaert M."/>
        </authorList>
    </citation>
    <scope>NUCLEOTIDE SEQUENCE [LARGE SCALE GENOMIC DNA]</scope>
    <source>
        <strain evidence="3">wild</strain>
    </source>
</reference>
<evidence type="ECO:0000256" key="1">
    <source>
        <dbReference type="SAM" id="MobiDB-lite"/>
    </source>
</evidence>
<organism evidence="2 3">
    <name type="scientific">Mytilus coruscus</name>
    <name type="common">Sea mussel</name>
    <dbReference type="NCBI Taxonomy" id="42192"/>
    <lineage>
        <taxon>Eukaryota</taxon>
        <taxon>Metazoa</taxon>
        <taxon>Spiralia</taxon>
        <taxon>Lophotrochozoa</taxon>
        <taxon>Mollusca</taxon>
        <taxon>Bivalvia</taxon>
        <taxon>Autobranchia</taxon>
        <taxon>Pteriomorphia</taxon>
        <taxon>Mytilida</taxon>
        <taxon>Mytiloidea</taxon>
        <taxon>Mytilidae</taxon>
        <taxon>Mytilinae</taxon>
        <taxon>Mytilus</taxon>
    </lineage>
</organism>
<evidence type="ECO:0000313" key="3">
    <source>
        <dbReference type="Proteomes" id="UP000507470"/>
    </source>
</evidence>
<evidence type="ECO:0000313" key="2">
    <source>
        <dbReference type="EMBL" id="CAC5368794.1"/>
    </source>
</evidence>
<dbReference type="InterPro" id="IPR013083">
    <property type="entry name" value="Znf_RING/FYVE/PHD"/>
</dbReference>
<dbReference type="InterPro" id="IPR011011">
    <property type="entry name" value="Znf_FYVE_PHD"/>
</dbReference>
<dbReference type="EMBL" id="CACVKT020001498">
    <property type="protein sequence ID" value="CAC5368794.1"/>
    <property type="molecule type" value="Genomic_DNA"/>
</dbReference>
<gene>
    <name evidence="2" type="ORF">MCOR_8236</name>
</gene>
<protein>
    <recommendedName>
        <fullName evidence="4">Zinc finger PHD-type domain-containing protein</fullName>
    </recommendedName>
</protein>
<proteinExistence type="predicted"/>
<dbReference type="Proteomes" id="UP000507470">
    <property type="component" value="Unassembled WGS sequence"/>
</dbReference>
<sequence length="307" mass="34518">MELCKAVIVNLDTGSTKIEIHNNNDPNSEIPNKNESPNNKIKNVNQKAIKTLHTNVVCVVAQYNKSPSNISIANTSENICPICEKNVVNGDSIECCTCNMWIYKECSNLSDKQFKKQTSNENMVYKCALCDNLDLDPNENSMFISEMDIDREGTYTPLDLSIDNSEDSTIIETNPYNSKIEKRVIVISTLNDETCVKSAITETPKVKGKSLASDETKVKSVPVRHSPTVKVPSVTADTQHTPNAQVYQKVRKIKTKKKDTNEQDEQIAAFKARIIMLEEQNKDFSNTINLLHKKRCISTDEEKVNLL</sequence>
<evidence type="ECO:0008006" key="4">
    <source>
        <dbReference type="Google" id="ProtNLM"/>
    </source>
</evidence>
<accession>A0A6J8AM34</accession>
<dbReference type="OrthoDB" id="6175828at2759"/>
<name>A0A6J8AM34_MYTCO</name>
<dbReference type="AlphaFoldDB" id="A0A6J8AM34"/>
<keyword evidence="3" id="KW-1185">Reference proteome</keyword>